<keyword evidence="3" id="KW-1185">Reference proteome</keyword>
<evidence type="ECO:0000256" key="1">
    <source>
        <dbReference type="SAM" id="MobiDB-lite"/>
    </source>
</evidence>
<feature type="compositionally biased region" description="Low complexity" evidence="1">
    <location>
        <begin position="144"/>
        <end position="156"/>
    </location>
</feature>
<sequence>MPQHTHAHPQGGIRRGPRKADNFTILSNAVLGDDRLSFRARGLLAWLLSKPADWHIRSDAIARHSPKEGRDAIRSIMRELRDAGYLVVEKHQDERGRWSTIQTIYEEPVATAPTPPTPRPGKSPAGPADNGEPGTLTRTDPPRTQTNNTSAQTATSLGDVLTAVSSSEIAREELDRNARNIAALEAATLAAGLPAAYSRIRPAQKAALLELIDQHGVDALAQAASRVHRTENPTMHVHGWIRLWQSLPVARPEISYRDRCTECEGSGFVLDDNDLAVRCACRAAAHAA</sequence>
<evidence type="ECO:0000313" key="2">
    <source>
        <dbReference type="EMBL" id="MDV2476801.1"/>
    </source>
</evidence>
<organism evidence="2 3">
    <name type="scientific">Rhodococcus zopfii</name>
    <dbReference type="NCBI Taxonomy" id="43772"/>
    <lineage>
        <taxon>Bacteria</taxon>
        <taxon>Bacillati</taxon>
        <taxon>Actinomycetota</taxon>
        <taxon>Actinomycetes</taxon>
        <taxon>Mycobacteriales</taxon>
        <taxon>Nocardiaceae</taxon>
        <taxon>Rhodococcus</taxon>
    </lineage>
</organism>
<protein>
    <submittedName>
        <fullName evidence="2">Replication protein</fullName>
    </submittedName>
</protein>
<comment type="caution">
    <text evidence="2">The sequence shown here is derived from an EMBL/GenBank/DDBJ whole genome shotgun (WGS) entry which is preliminary data.</text>
</comment>
<proteinExistence type="predicted"/>
<reference evidence="2 3" key="1">
    <citation type="submission" date="2019-10" db="EMBL/GenBank/DDBJ databases">
        <title>Draft Genome Assembly of Rhodococcus zopfii DSM44189.</title>
        <authorList>
            <person name="Sutton J.M."/>
            <person name="Akob D.M."/>
            <person name="Bushman T.J."/>
        </authorList>
    </citation>
    <scope>NUCLEOTIDE SEQUENCE [LARGE SCALE GENOMIC DNA]</scope>
    <source>
        <strain evidence="2 3">DSM 44189</strain>
    </source>
</reference>
<feature type="region of interest" description="Disordered" evidence="1">
    <location>
        <begin position="104"/>
        <end position="157"/>
    </location>
</feature>
<evidence type="ECO:0000313" key="3">
    <source>
        <dbReference type="Proteomes" id="UP001275440"/>
    </source>
</evidence>
<dbReference type="EMBL" id="WBMO01000001">
    <property type="protein sequence ID" value="MDV2476801.1"/>
    <property type="molecule type" value="Genomic_DNA"/>
</dbReference>
<dbReference type="Proteomes" id="UP001275440">
    <property type="component" value="Unassembled WGS sequence"/>
</dbReference>
<name>A0ABU3WS39_9NOCA</name>
<gene>
    <name evidence="2" type="ORF">F8M49_18440</name>
</gene>
<accession>A0ABU3WS39</accession>